<reference evidence="1 2" key="1">
    <citation type="submission" date="2019-01" db="EMBL/GenBank/DDBJ databases">
        <title>Sequencing of cultivated peanut Arachis hypogaea provides insights into genome evolution and oil improvement.</title>
        <authorList>
            <person name="Chen X."/>
        </authorList>
    </citation>
    <scope>NUCLEOTIDE SEQUENCE [LARGE SCALE GENOMIC DNA]</scope>
    <source>
        <strain evidence="2">cv. Fuhuasheng</strain>
        <tissue evidence="1">Leaves</tissue>
    </source>
</reference>
<protein>
    <submittedName>
        <fullName evidence="1">Uncharacterized protein</fullName>
    </submittedName>
</protein>
<gene>
    <name evidence="1" type="ORF">Ahy_Scaffold6g108047</name>
</gene>
<dbReference type="AlphaFoldDB" id="A0A444WPG2"/>
<keyword evidence="2" id="KW-1185">Reference proteome</keyword>
<organism evidence="1 2">
    <name type="scientific">Arachis hypogaea</name>
    <name type="common">Peanut</name>
    <dbReference type="NCBI Taxonomy" id="3818"/>
    <lineage>
        <taxon>Eukaryota</taxon>
        <taxon>Viridiplantae</taxon>
        <taxon>Streptophyta</taxon>
        <taxon>Embryophyta</taxon>
        <taxon>Tracheophyta</taxon>
        <taxon>Spermatophyta</taxon>
        <taxon>Magnoliopsida</taxon>
        <taxon>eudicotyledons</taxon>
        <taxon>Gunneridae</taxon>
        <taxon>Pentapetalae</taxon>
        <taxon>rosids</taxon>
        <taxon>fabids</taxon>
        <taxon>Fabales</taxon>
        <taxon>Fabaceae</taxon>
        <taxon>Papilionoideae</taxon>
        <taxon>50 kb inversion clade</taxon>
        <taxon>dalbergioids sensu lato</taxon>
        <taxon>Dalbergieae</taxon>
        <taxon>Pterocarpus clade</taxon>
        <taxon>Arachis</taxon>
    </lineage>
</organism>
<accession>A0A444WPG2</accession>
<proteinExistence type="predicted"/>
<evidence type="ECO:0000313" key="1">
    <source>
        <dbReference type="EMBL" id="RYQ79320.1"/>
    </source>
</evidence>
<dbReference type="Proteomes" id="UP000289738">
    <property type="component" value="Unassembled WGS sequence"/>
</dbReference>
<comment type="caution">
    <text evidence="1">The sequence shown here is derived from an EMBL/GenBank/DDBJ whole genome shotgun (WGS) entry which is preliminary data.</text>
</comment>
<dbReference type="EMBL" id="SDMP01000026">
    <property type="protein sequence ID" value="RYQ79320.1"/>
    <property type="molecule type" value="Genomic_DNA"/>
</dbReference>
<name>A0A444WPG2_ARAHY</name>
<evidence type="ECO:0000313" key="2">
    <source>
        <dbReference type="Proteomes" id="UP000289738"/>
    </source>
</evidence>
<sequence>MVEFDRLNWHRFNQKKLRAPIKSYKWSSGFCTDRKENCSSKHFTGGPRYTINNCKGAFGICKYAGYPSYFITIRAFKIKLDHLIQDLKECEIFGSIVECKFACVYINHQMLAFLSTVCVFLETN</sequence>